<evidence type="ECO:0000256" key="3">
    <source>
        <dbReference type="ARBA" id="ARBA00011355"/>
    </source>
</evidence>
<dbReference type="CDD" id="cd01714">
    <property type="entry name" value="ETF_beta"/>
    <property type="match status" value="1"/>
</dbReference>
<evidence type="ECO:0000256" key="7">
    <source>
        <dbReference type="ARBA" id="ARBA00025649"/>
    </source>
</evidence>
<dbReference type="RefSeq" id="WP_203931157.1">
    <property type="nucleotide sequence ID" value="NZ_BOPH01000088.1"/>
</dbReference>
<dbReference type="PANTHER" id="PTHR21294">
    <property type="entry name" value="ELECTRON TRANSFER FLAVOPROTEIN BETA-SUBUNIT"/>
    <property type="match status" value="1"/>
</dbReference>
<dbReference type="PIRSF" id="PIRSF000090">
    <property type="entry name" value="Beta-ETF"/>
    <property type="match status" value="1"/>
</dbReference>
<evidence type="ECO:0000256" key="6">
    <source>
        <dbReference type="ARBA" id="ARBA00022982"/>
    </source>
</evidence>
<dbReference type="InterPro" id="IPR014729">
    <property type="entry name" value="Rossmann-like_a/b/a_fold"/>
</dbReference>
<comment type="function">
    <text evidence="7">The electron transfer flavoprotein serves as a specific electron acceptor for other dehydrogenases. It transfers the electrons to the main respiratory chain via ETF-ubiquinone oxidoreductase (ETF dehydrogenase).</text>
</comment>
<sequence>MKIVVLVKHVPEPTAEWRLADDGTLDRGAVDGRLSELDEYAVEQALRLVEAGAATDVTHLTMGPARAVDALRKALAMGGDRGVHVLDDAIHGSDAVATSLVLATAVRKAGCDLVLCGMAATDGEMSVVPVMVADRLGVPVVTHAVALRADGADLAVRRETDEVTEEVAVAVPAVVSVTDRSGEARYPSFRNIVMAKKKPVTTWSLADLGLPPERVGAAASATAVRAARPRPPREAGTVITDEGDAAVRLAEFLIAQKLI</sequence>
<evidence type="ECO:0000256" key="5">
    <source>
        <dbReference type="ARBA" id="ARBA00022448"/>
    </source>
</evidence>
<dbReference type="SUPFAM" id="SSF52402">
    <property type="entry name" value="Adenine nucleotide alpha hydrolases-like"/>
    <property type="match status" value="1"/>
</dbReference>
<name>A0A8J4A1Q1_9ACTN</name>
<dbReference type="SMART" id="SM00893">
    <property type="entry name" value="ETF"/>
    <property type="match status" value="1"/>
</dbReference>
<evidence type="ECO:0000313" key="10">
    <source>
        <dbReference type="Proteomes" id="UP000635606"/>
    </source>
</evidence>
<dbReference type="PANTHER" id="PTHR21294:SF8">
    <property type="entry name" value="ELECTRON TRANSFER FLAVOPROTEIN SUBUNIT BETA"/>
    <property type="match status" value="1"/>
</dbReference>
<keyword evidence="10" id="KW-1185">Reference proteome</keyword>
<dbReference type="InterPro" id="IPR033948">
    <property type="entry name" value="ETF_beta_N"/>
</dbReference>
<keyword evidence="6" id="KW-0249">Electron transport</keyword>
<evidence type="ECO:0000256" key="2">
    <source>
        <dbReference type="ARBA" id="ARBA00007557"/>
    </source>
</evidence>
<evidence type="ECO:0000256" key="4">
    <source>
        <dbReference type="ARBA" id="ARBA00016797"/>
    </source>
</evidence>
<comment type="subunit">
    <text evidence="3">Heterodimer of an alpha and a beta subunit.</text>
</comment>
<dbReference type="Pfam" id="PF01012">
    <property type="entry name" value="ETF"/>
    <property type="match status" value="1"/>
</dbReference>
<comment type="cofactor">
    <cofactor evidence="1">
        <name>FAD</name>
        <dbReference type="ChEBI" id="CHEBI:57692"/>
    </cofactor>
</comment>
<dbReference type="InterPro" id="IPR014730">
    <property type="entry name" value="ETF_a/b_N"/>
</dbReference>
<dbReference type="GO" id="GO:0009055">
    <property type="term" value="F:electron transfer activity"/>
    <property type="evidence" value="ECO:0007669"/>
    <property type="project" value="InterPro"/>
</dbReference>
<dbReference type="EMBL" id="BOPH01000088">
    <property type="protein sequence ID" value="GIJ71271.1"/>
    <property type="molecule type" value="Genomic_DNA"/>
</dbReference>
<keyword evidence="5" id="KW-0813">Transport</keyword>
<comment type="caution">
    <text evidence="9">The sequence shown here is derived from an EMBL/GenBank/DDBJ whole genome shotgun (WGS) entry which is preliminary data.</text>
</comment>
<proteinExistence type="inferred from homology"/>
<accession>A0A8J4A1Q1</accession>
<organism evidence="9 10">
    <name type="scientific">Virgisporangium ochraceum</name>
    <dbReference type="NCBI Taxonomy" id="65505"/>
    <lineage>
        <taxon>Bacteria</taxon>
        <taxon>Bacillati</taxon>
        <taxon>Actinomycetota</taxon>
        <taxon>Actinomycetes</taxon>
        <taxon>Micromonosporales</taxon>
        <taxon>Micromonosporaceae</taxon>
        <taxon>Virgisporangium</taxon>
    </lineage>
</organism>
<evidence type="ECO:0000256" key="1">
    <source>
        <dbReference type="ARBA" id="ARBA00001974"/>
    </source>
</evidence>
<dbReference type="InterPro" id="IPR012255">
    <property type="entry name" value="ETF_b"/>
</dbReference>
<evidence type="ECO:0000313" key="9">
    <source>
        <dbReference type="EMBL" id="GIJ71271.1"/>
    </source>
</evidence>
<dbReference type="Proteomes" id="UP000635606">
    <property type="component" value="Unassembled WGS sequence"/>
</dbReference>
<dbReference type="AlphaFoldDB" id="A0A8J4A1Q1"/>
<dbReference type="GO" id="GO:0005829">
    <property type="term" value="C:cytosol"/>
    <property type="evidence" value="ECO:0007669"/>
    <property type="project" value="TreeGrafter"/>
</dbReference>
<comment type="similarity">
    <text evidence="2">Belongs to the ETF beta-subunit/FixA family.</text>
</comment>
<evidence type="ECO:0000259" key="8">
    <source>
        <dbReference type="SMART" id="SM00893"/>
    </source>
</evidence>
<protein>
    <recommendedName>
        <fullName evidence="4">Electron transfer flavoprotein subunit beta</fullName>
    </recommendedName>
</protein>
<reference evidence="9" key="1">
    <citation type="submission" date="2021-01" db="EMBL/GenBank/DDBJ databases">
        <title>Whole genome shotgun sequence of Virgisporangium ochraceum NBRC 16418.</title>
        <authorList>
            <person name="Komaki H."/>
            <person name="Tamura T."/>
        </authorList>
    </citation>
    <scope>NUCLEOTIDE SEQUENCE</scope>
    <source>
        <strain evidence="9">NBRC 16418</strain>
    </source>
</reference>
<gene>
    <name evidence="9" type="ORF">Voc01_061880</name>
</gene>
<feature type="domain" description="Electron transfer flavoprotein alpha/beta-subunit N-terminal" evidence="8">
    <location>
        <begin position="22"/>
        <end position="212"/>
    </location>
</feature>
<dbReference type="Gene3D" id="3.40.50.620">
    <property type="entry name" value="HUPs"/>
    <property type="match status" value="1"/>
</dbReference>